<keyword evidence="3" id="KW-1185">Reference proteome</keyword>
<proteinExistence type="predicted"/>
<dbReference type="Gene3D" id="3.20.20.100">
    <property type="entry name" value="NADP-dependent oxidoreductase domain"/>
    <property type="match status" value="1"/>
</dbReference>
<reference evidence="2 3" key="1">
    <citation type="submission" date="2020-08" db="EMBL/GenBank/DDBJ databases">
        <title>Genomic Encyclopedia of Type Strains, Phase III (KMG-III): the genomes of soil and plant-associated and newly described type strains.</title>
        <authorList>
            <person name="Whitman W."/>
        </authorList>
    </citation>
    <scope>NUCLEOTIDE SEQUENCE [LARGE SCALE GENOMIC DNA]</scope>
    <source>
        <strain evidence="2 3">CECT 8305</strain>
    </source>
</reference>
<protein>
    <submittedName>
        <fullName evidence="2">Aryl-alcohol dehydrogenase-like predicted oxidoreductase</fullName>
    </submittedName>
</protein>
<dbReference type="Pfam" id="PF00248">
    <property type="entry name" value="Aldo_ket_red"/>
    <property type="match status" value="1"/>
</dbReference>
<dbReference type="RefSeq" id="WP_221476584.1">
    <property type="nucleotide sequence ID" value="NZ_JACHJL010000008.1"/>
</dbReference>
<dbReference type="Proteomes" id="UP000588098">
    <property type="component" value="Unassembled WGS sequence"/>
</dbReference>
<evidence type="ECO:0000313" key="3">
    <source>
        <dbReference type="Proteomes" id="UP000588098"/>
    </source>
</evidence>
<organism evidence="2 3">
    <name type="scientific">Streptomyces zagrosensis</name>
    <dbReference type="NCBI Taxonomy" id="1042984"/>
    <lineage>
        <taxon>Bacteria</taxon>
        <taxon>Bacillati</taxon>
        <taxon>Actinomycetota</taxon>
        <taxon>Actinomycetes</taxon>
        <taxon>Kitasatosporales</taxon>
        <taxon>Streptomycetaceae</taxon>
        <taxon>Streptomyces</taxon>
    </lineage>
</organism>
<feature type="domain" description="NADP-dependent oxidoreductase" evidence="1">
    <location>
        <begin position="4"/>
        <end position="59"/>
    </location>
</feature>
<dbReference type="InterPro" id="IPR036812">
    <property type="entry name" value="NAD(P)_OxRdtase_dom_sf"/>
</dbReference>
<dbReference type="AlphaFoldDB" id="A0A7W9UYW1"/>
<accession>A0A7W9UYW1</accession>
<evidence type="ECO:0000259" key="1">
    <source>
        <dbReference type="Pfam" id="PF00248"/>
    </source>
</evidence>
<gene>
    <name evidence="2" type="ORF">FHS42_003450</name>
</gene>
<dbReference type="SUPFAM" id="SSF51430">
    <property type="entry name" value="NAD(P)-linked oxidoreductase"/>
    <property type="match status" value="1"/>
</dbReference>
<dbReference type="InterPro" id="IPR023210">
    <property type="entry name" value="NADP_OxRdtase_dom"/>
</dbReference>
<comment type="caution">
    <text evidence="2">The sequence shown here is derived from an EMBL/GenBank/DDBJ whole genome shotgun (WGS) entry which is preliminary data.</text>
</comment>
<dbReference type="EMBL" id="JACHJL010000008">
    <property type="protein sequence ID" value="MBB5936375.1"/>
    <property type="molecule type" value="Genomic_DNA"/>
</dbReference>
<name>A0A7W9UYW1_9ACTN</name>
<sequence>MLVGIAAQTDRTVLQAALNWLLTRPTVAAVISGARNEEQLWDALGAVGWQLDLAQLSRLGKAGSPPCPLPMYSRLRGFKPSNPPLV</sequence>
<evidence type="ECO:0000313" key="2">
    <source>
        <dbReference type="EMBL" id="MBB5936375.1"/>
    </source>
</evidence>